<dbReference type="EMBL" id="LR899886">
    <property type="protein sequence ID" value="CAD7243113.1"/>
    <property type="molecule type" value="Genomic_DNA"/>
</dbReference>
<accession>A0A7R9A1Y1</accession>
<dbReference type="PANTHER" id="PTHR13460:SF0">
    <property type="entry name" value="MALECTIN"/>
    <property type="match status" value="1"/>
</dbReference>
<keyword evidence="4" id="KW-0732">Signal</keyword>
<dbReference type="PANTHER" id="PTHR13460">
    <property type="match status" value="1"/>
</dbReference>
<dbReference type="Pfam" id="PF11721">
    <property type="entry name" value="Malectin"/>
    <property type="match status" value="1"/>
</dbReference>
<feature type="domain" description="Malectin" evidence="11">
    <location>
        <begin position="76"/>
        <end position="244"/>
    </location>
</feature>
<feature type="transmembrane region" description="Helical" evidence="10">
    <location>
        <begin position="305"/>
        <end position="324"/>
    </location>
</feature>
<keyword evidence="6 10" id="KW-1133">Transmembrane helix</keyword>
<dbReference type="GO" id="GO:0005789">
    <property type="term" value="C:endoplasmic reticulum membrane"/>
    <property type="evidence" value="ECO:0007669"/>
    <property type="project" value="UniProtKB-SubCell"/>
</dbReference>
<dbReference type="GO" id="GO:0030246">
    <property type="term" value="F:carbohydrate binding"/>
    <property type="evidence" value="ECO:0007669"/>
    <property type="project" value="InterPro"/>
</dbReference>
<protein>
    <recommendedName>
        <fullName evidence="11">Malectin domain-containing protein</fullName>
    </recommendedName>
</protein>
<evidence type="ECO:0000313" key="13">
    <source>
        <dbReference type="Proteomes" id="UP000677054"/>
    </source>
</evidence>
<gene>
    <name evidence="12" type="ORF">DSTB1V02_LOCUS3047</name>
</gene>
<name>A0A7R9A1Y1_9CRUS</name>
<dbReference type="InterPro" id="IPR021720">
    <property type="entry name" value="Malectin_dom"/>
</dbReference>
<evidence type="ECO:0000256" key="7">
    <source>
        <dbReference type="ARBA" id="ARBA00023136"/>
    </source>
</evidence>
<dbReference type="Gene3D" id="2.60.120.430">
    <property type="entry name" value="Galactose-binding lectin"/>
    <property type="match status" value="1"/>
</dbReference>
<proteinExistence type="inferred from homology"/>
<evidence type="ECO:0000256" key="9">
    <source>
        <dbReference type="ARBA" id="ARBA00023277"/>
    </source>
</evidence>
<dbReference type="OrthoDB" id="10013439at2759"/>
<organism evidence="12">
    <name type="scientific">Darwinula stevensoni</name>
    <dbReference type="NCBI Taxonomy" id="69355"/>
    <lineage>
        <taxon>Eukaryota</taxon>
        <taxon>Metazoa</taxon>
        <taxon>Ecdysozoa</taxon>
        <taxon>Arthropoda</taxon>
        <taxon>Crustacea</taxon>
        <taxon>Oligostraca</taxon>
        <taxon>Ostracoda</taxon>
        <taxon>Podocopa</taxon>
        <taxon>Podocopida</taxon>
        <taxon>Darwinulocopina</taxon>
        <taxon>Darwinuloidea</taxon>
        <taxon>Darwinulidae</taxon>
        <taxon>Darwinula</taxon>
    </lineage>
</organism>
<evidence type="ECO:0000256" key="3">
    <source>
        <dbReference type="ARBA" id="ARBA00022692"/>
    </source>
</evidence>
<reference evidence="12" key="1">
    <citation type="submission" date="2020-11" db="EMBL/GenBank/DDBJ databases">
        <authorList>
            <person name="Tran Van P."/>
        </authorList>
    </citation>
    <scope>NUCLEOTIDE SEQUENCE</scope>
</reference>
<dbReference type="AlphaFoldDB" id="A0A7R9A1Y1"/>
<sequence length="326" mass="36161">MHMSISLRHSNDVLFTGSCYLFKSPVTRGMTFAAIASFLAVFAVANVVADYHVPETHLGVDEPAPDKAGDKKNLDVIYAINAGGDAHVDVMGIKYRRDPLHGQVGAGIASDYGKRLLIARVPQEDQILYQTERYHRSTFGYDLPLAGDGNYHLLLKFSEVYFNEPRRKVFDVVLNHEHTVISNLDIFDEVGRGVAHDDVVHFTVRKGGTVLQWDEEESNLDENGKSVRVDFVKGPYDNPKINAIVLLKGDPDAEVPKLPPLEEEELPGVGDQSYKKEEWEKVTGKSKFASGSKISDPYSGDDSSMMLPIFVAIGCFIPVIFCLCKL</sequence>
<comment type="subcellular location">
    <subcellularLocation>
        <location evidence="1">Endoplasmic reticulum membrane</location>
        <topology evidence="1">Single-pass type I membrane protein</topology>
    </subcellularLocation>
</comment>
<evidence type="ECO:0000256" key="6">
    <source>
        <dbReference type="ARBA" id="ARBA00022989"/>
    </source>
</evidence>
<keyword evidence="5" id="KW-0256">Endoplasmic reticulum</keyword>
<comment type="similarity">
    <text evidence="2">Belongs to the malectin family.</text>
</comment>
<dbReference type="EMBL" id="CAJPEV010000369">
    <property type="protein sequence ID" value="CAG0884549.1"/>
    <property type="molecule type" value="Genomic_DNA"/>
</dbReference>
<evidence type="ECO:0000256" key="5">
    <source>
        <dbReference type="ARBA" id="ARBA00022824"/>
    </source>
</evidence>
<evidence type="ECO:0000256" key="10">
    <source>
        <dbReference type="SAM" id="Phobius"/>
    </source>
</evidence>
<dbReference type="Proteomes" id="UP000677054">
    <property type="component" value="Unassembled WGS sequence"/>
</dbReference>
<keyword evidence="7 10" id="KW-0472">Membrane</keyword>
<evidence type="ECO:0000313" key="12">
    <source>
        <dbReference type="EMBL" id="CAD7243113.1"/>
    </source>
</evidence>
<evidence type="ECO:0000259" key="11">
    <source>
        <dbReference type="Pfam" id="PF11721"/>
    </source>
</evidence>
<keyword evidence="3 10" id="KW-0812">Transmembrane</keyword>
<dbReference type="InterPro" id="IPR039155">
    <property type="entry name" value="MLEC"/>
</dbReference>
<keyword evidence="13" id="KW-1185">Reference proteome</keyword>
<evidence type="ECO:0000256" key="2">
    <source>
        <dbReference type="ARBA" id="ARBA00009141"/>
    </source>
</evidence>
<keyword evidence="9" id="KW-0119">Carbohydrate metabolism</keyword>
<evidence type="ECO:0000256" key="1">
    <source>
        <dbReference type="ARBA" id="ARBA00004115"/>
    </source>
</evidence>
<keyword evidence="8" id="KW-0325">Glycoprotein</keyword>
<evidence type="ECO:0000256" key="8">
    <source>
        <dbReference type="ARBA" id="ARBA00023180"/>
    </source>
</evidence>
<evidence type="ECO:0000256" key="4">
    <source>
        <dbReference type="ARBA" id="ARBA00022729"/>
    </source>
</evidence>